<comment type="caution">
    <text evidence="1">The sequence shown here is derived from an EMBL/GenBank/DDBJ whole genome shotgun (WGS) entry which is preliminary data.</text>
</comment>
<sequence>MHSTLVHQCRKISNFFVTKRHPKLGLQPHLKLHTFGPPVQLYFSIRPISDQFFKLGRILPHRHVSLLYLQEFHLLLPFQVCRKIFLEEFSLEGSPRDDLPFGFHLPSGHLPPVLGLLYEHVSGISPLLSVRTIHGSKDPL</sequence>
<keyword evidence="2" id="KW-1185">Reference proteome</keyword>
<evidence type="ECO:0000313" key="1">
    <source>
        <dbReference type="EMBL" id="KAE9621500.1"/>
    </source>
</evidence>
<evidence type="ECO:0000313" key="2">
    <source>
        <dbReference type="Proteomes" id="UP000447434"/>
    </source>
</evidence>
<proteinExistence type="predicted"/>
<dbReference type="Proteomes" id="UP000447434">
    <property type="component" value="Chromosome 1"/>
</dbReference>
<dbReference type="AlphaFoldDB" id="A0A6A4R620"/>
<name>A0A6A4R620_LUPAL</name>
<protein>
    <submittedName>
        <fullName evidence="1">Uncharacterized protein</fullName>
    </submittedName>
</protein>
<reference evidence="2" key="1">
    <citation type="journal article" date="2020" name="Nat. Commun.">
        <title>Genome sequence of the cluster root forming white lupin.</title>
        <authorList>
            <person name="Hufnagel B."/>
            <person name="Marques A."/>
            <person name="Soriano A."/>
            <person name="Marques L."/>
            <person name="Divol F."/>
            <person name="Doumas P."/>
            <person name="Sallet E."/>
            <person name="Mancinotti D."/>
            <person name="Carrere S."/>
            <person name="Marande W."/>
            <person name="Arribat S."/>
            <person name="Keller J."/>
            <person name="Huneau C."/>
            <person name="Blein T."/>
            <person name="Aime D."/>
            <person name="Laguerre M."/>
            <person name="Taylor J."/>
            <person name="Schubert V."/>
            <person name="Nelson M."/>
            <person name="Geu-Flores F."/>
            <person name="Crespi M."/>
            <person name="Gallardo-Guerrero K."/>
            <person name="Delaux P.-M."/>
            <person name="Salse J."/>
            <person name="Berges H."/>
            <person name="Guyot R."/>
            <person name="Gouzy J."/>
            <person name="Peret B."/>
        </authorList>
    </citation>
    <scope>NUCLEOTIDE SEQUENCE [LARGE SCALE GENOMIC DNA]</scope>
    <source>
        <strain evidence="2">cv. Amiga</strain>
    </source>
</reference>
<gene>
    <name evidence="1" type="ORF">Lalb_Chr01g0015461</name>
</gene>
<accession>A0A6A4R620</accession>
<organism evidence="1 2">
    <name type="scientific">Lupinus albus</name>
    <name type="common">White lupine</name>
    <name type="synonym">Lupinus termis</name>
    <dbReference type="NCBI Taxonomy" id="3870"/>
    <lineage>
        <taxon>Eukaryota</taxon>
        <taxon>Viridiplantae</taxon>
        <taxon>Streptophyta</taxon>
        <taxon>Embryophyta</taxon>
        <taxon>Tracheophyta</taxon>
        <taxon>Spermatophyta</taxon>
        <taxon>Magnoliopsida</taxon>
        <taxon>eudicotyledons</taxon>
        <taxon>Gunneridae</taxon>
        <taxon>Pentapetalae</taxon>
        <taxon>rosids</taxon>
        <taxon>fabids</taxon>
        <taxon>Fabales</taxon>
        <taxon>Fabaceae</taxon>
        <taxon>Papilionoideae</taxon>
        <taxon>50 kb inversion clade</taxon>
        <taxon>genistoids sensu lato</taxon>
        <taxon>core genistoids</taxon>
        <taxon>Genisteae</taxon>
        <taxon>Lupinus</taxon>
    </lineage>
</organism>
<dbReference type="EMBL" id="WOCE01000001">
    <property type="protein sequence ID" value="KAE9621500.1"/>
    <property type="molecule type" value="Genomic_DNA"/>
</dbReference>